<evidence type="ECO:0000313" key="3">
    <source>
        <dbReference type="Proteomes" id="UP000077852"/>
    </source>
</evidence>
<dbReference type="InterPro" id="IPR050179">
    <property type="entry name" value="Trans_hexapeptide_repeat"/>
</dbReference>
<comment type="caution">
    <text evidence="2">The sequence shown here is derived from an EMBL/GenBank/DDBJ whole genome shotgun (WGS) entry which is preliminary data.</text>
</comment>
<dbReference type="Proteomes" id="UP000077852">
    <property type="component" value="Unassembled WGS sequence"/>
</dbReference>
<gene>
    <name evidence="2" type="ORF">A3K87_26320</name>
</gene>
<protein>
    <submittedName>
        <fullName evidence="2">Uncharacterized protein</fullName>
    </submittedName>
</protein>
<dbReference type="EMBL" id="LVHG01000074">
    <property type="protein sequence ID" value="OAK59182.1"/>
    <property type="molecule type" value="Genomic_DNA"/>
</dbReference>
<dbReference type="SUPFAM" id="SSF51161">
    <property type="entry name" value="Trimeric LpxA-like enzymes"/>
    <property type="match status" value="1"/>
</dbReference>
<dbReference type="InterPro" id="IPR001451">
    <property type="entry name" value="Hexapep"/>
</dbReference>
<proteinExistence type="inferred from homology"/>
<dbReference type="PANTHER" id="PTHR43300">
    <property type="entry name" value="ACETYLTRANSFERASE"/>
    <property type="match status" value="1"/>
</dbReference>
<dbReference type="Pfam" id="PF00132">
    <property type="entry name" value="Hexapep"/>
    <property type="match status" value="1"/>
</dbReference>
<dbReference type="Gene3D" id="2.160.10.10">
    <property type="entry name" value="Hexapeptide repeat proteins"/>
    <property type="match status" value="1"/>
</dbReference>
<dbReference type="CDD" id="cd03349">
    <property type="entry name" value="LbH_XAT"/>
    <property type="match status" value="1"/>
</dbReference>
<dbReference type="PANTHER" id="PTHR43300:SF11">
    <property type="entry name" value="ACETYLTRANSFERASE RV3034C-RELATED"/>
    <property type="match status" value="1"/>
</dbReference>
<evidence type="ECO:0000256" key="1">
    <source>
        <dbReference type="ARBA" id="ARBA00007274"/>
    </source>
</evidence>
<dbReference type="InterPro" id="IPR011004">
    <property type="entry name" value="Trimer_LpxA-like_sf"/>
</dbReference>
<organism evidence="2 3">
    <name type="scientific">Variovorax paradoxus</name>
    <dbReference type="NCBI Taxonomy" id="34073"/>
    <lineage>
        <taxon>Bacteria</taxon>
        <taxon>Pseudomonadati</taxon>
        <taxon>Pseudomonadota</taxon>
        <taxon>Betaproteobacteria</taxon>
        <taxon>Burkholderiales</taxon>
        <taxon>Comamonadaceae</taxon>
        <taxon>Variovorax</taxon>
    </lineage>
</organism>
<sequence length="242" mass="27108">MLQINPELSTALEEYGLFLATGAMVALPFRFEPPVRLFVNVHTHGVSMGAYSYVAPLVQLHQFRMGRYCSVGDNLNVLTQHPSDWLTTHPVSHQPFFPPPFSHVSTHEYPQLERTVIGNDVWIGSRVSMKSGLTIGDGAIIGAGSVVTKDVPPFAVMGGVPARMIRRRFSDALIERIQACPWWDWDLRHLTLDWRKPEEAQTLLEAAVAEGRVVRWSPGWRVLEHGTPAEEGQARPLVVRVE</sequence>
<reference evidence="2 3" key="1">
    <citation type="submission" date="2016-03" db="EMBL/GenBank/DDBJ databases">
        <title>Genome sequence of Variovorax paradoxus KB5.</title>
        <authorList>
            <person name="Jeong H."/>
            <person name="Hong C.E."/>
            <person name="Jo S.H."/>
            <person name="Park J.M."/>
        </authorList>
    </citation>
    <scope>NUCLEOTIDE SEQUENCE [LARGE SCALE GENOMIC DNA]</scope>
    <source>
        <strain evidence="2 3">KB5</strain>
    </source>
</reference>
<dbReference type="AlphaFoldDB" id="A0AA91DKP9"/>
<accession>A0AA91DKP9</accession>
<evidence type="ECO:0000313" key="2">
    <source>
        <dbReference type="EMBL" id="OAK59182.1"/>
    </source>
</evidence>
<comment type="similarity">
    <text evidence="1">Belongs to the transferase hexapeptide repeat family.</text>
</comment>
<name>A0AA91DKP9_VARPD</name>